<keyword evidence="2" id="KW-1185">Reference proteome</keyword>
<reference evidence="1" key="1">
    <citation type="submission" date="2013-03" db="EMBL/GenBank/DDBJ databases">
        <title>Genome Sequence of the Profundibacterium mesophilum strain KAUST100406-0324T from Red Sea, a novel genus in the family Rhodobacteraceae.</title>
        <authorList>
            <person name="Essack M."/>
            <person name="Alam I."/>
            <person name="Lafi F."/>
            <person name="Alawi W."/>
            <person name="Kamanu F."/>
            <person name="Al-Suwailem A."/>
            <person name="Lee O.O."/>
            <person name="Xu Y."/>
            <person name="Bajic V."/>
            <person name="Qian P.-Y."/>
            <person name="Archer J."/>
        </authorList>
    </citation>
    <scope>NUCLEOTIDE SEQUENCE</scope>
    <source>
        <strain evidence="1">KAUST100406-0324</strain>
    </source>
</reference>
<protein>
    <submittedName>
        <fullName evidence="1">Uncharacterized protein</fullName>
    </submittedName>
</protein>
<dbReference type="AlphaFoldDB" id="A0A921NUK3"/>
<dbReference type="RefSeq" id="WP_201289003.1">
    <property type="nucleotide sequence ID" value="NZ_APKE01000032.1"/>
</dbReference>
<dbReference type="Proteomes" id="UP000698242">
    <property type="component" value="Unassembled WGS sequence"/>
</dbReference>
<gene>
    <name evidence="1" type="ORF">PMES_02575</name>
</gene>
<comment type="caution">
    <text evidence="1">The sequence shown here is derived from an EMBL/GenBank/DDBJ whole genome shotgun (WGS) entry which is preliminary data.</text>
</comment>
<sequence length="320" mass="33050">MPTIIARLPPADVGTDGLPTTLANAVIVNPASVAGLTDGQQVRFVAIGEASPVFTAVVASGAYGGTGGTVTVTAEDATTVTLQTSGYAAPGHNGTFTLQKADVETGLPIFLVDPISSNVGSDYTATPGLVLAPSNDPPEITRQWFGGTDTVARASGTTYTLPAADDGLELRYVEIAANVAGATERGIVAQQEVVAAVQPAVTLAAGTILKKAWPYASSTNWLYHANISLPQLPTSNASFIDLFNGDFRVIYMTNGSVSVQRLARTSGNIFNIDLAPPGAFAAGDRVSMLFELDTGTANAARAAYKRNDAPWVMSFDGAIP</sequence>
<feature type="non-terminal residue" evidence="1">
    <location>
        <position position="320"/>
    </location>
</feature>
<name>A0A921NUK3_9RHOB</name>
<organism evidence="1 2">
    <name type="scientific">Profundibacterium mesophilum KAUST100406-0324</name>
    <dbReference type="NCBI Taxonomy" id="1037889"/>
    <lineage>
        <taxon>Bacteria</taxon>
        <taxon>Pseudomonadati</taxon>
        <taxon>Pseudomonadota</taxon>
        <taxon>Alphaproteobacteria</taxon>
        <taxon>Rhodobacterales</taxon>
        <taxon>Roseobacteraceae</taxon>
        <taxon>Profundibacterium</taxon>
    </lineage>
</organism>
<accession>A0A921NUK3</accession>
<evidence type="ECO:0000313" key="2">
    <source>
        <dbReference type="Proteomes" id="UP000698242"/>
    </source>
</evidence>
<dbReference type="EMBL" id="APKE01000032">
    <property type="protein sequence ID" value="KAF0675054.1"/>
    <property type="molecule type" value="Genomic_DNA"/>
</dbReference>
<evidence type="ECO:0000313" key="1">
    <source>
        <dbReference type="EMBL" id="KAF0675054.1"/>
    </source>
</evidence>
<proteinExistence type="predicted"/>